<dbReference type="RefSeq" id="YP_009807648.1">
    <property type="nucleotide sequence ID" value="NC_048027.1"/>
</dbReference>
<evidence type="ECO:0000313" key="1">
    <source>
        <dbReference type="EMBL" id="AXN53513.1"/>
    </source>
</evidence>
<dbReference type="KEGG" id="vg:54998528"/>
<keyword evidence="2" id="KW-1185">Reference proteome</keyword>
<dbReference type="GeneID" id="54998528"/>
<proteinExistence type="predicted"/>
<name>A0A346FCP9_9CAUD</name>
<sequence length="40" mass="4724">MYTFNGLTDYECAECGREIGESIDCDTCMKWLMEWESVTY</sequence>
<evidence type="ECO:0000313" key="2">
    <source>
        <dbReference type="Proteomes" id="UP000259952"/>
    </source>
</evidence>
<dbReference type="EMBL" id="MH479913">
    <property type="protein sequence ID" value="AXN53513.1"/>
    <property type="molecule type" value="Genomic_DNA"/>
</dbReference>
<dbReference type="Proteomes" id="UP000259952">
    <property type="component" value="Segment"/>
</dbReference>
<accession>A0A346FCP9</accession>
<protein>
    <submittedName>
        <fullName evidence="1">Uncharacterized protein</fullName>
    </submittedName>
</protein>
<organism evidence="1 2">
    <name type="scientific">Gordonia phage Fryberger</name>
    <dbReference type="NCBI Taxonomy" id="2250392"/>
    <lineage>
        <taxon>Viruses</taxon>
        <taxon>Duplodnaviria</taxon>
        <taxon>Heunggongvirae</taxon>
        <taxon>Uroviricota</taxon>
        <taxon>Caudoviricetes</taxon>
        <taxon>Ronaldovirus</taxon>
        <taxon>Ronaldovirus fryberger</taxon>
    </lineage>
</organism>
<gene>
    <name evidence="1" type="primary">96</name>
    <name evidence="1" type="ORF">SEA_FRYBERGER_96</name>
</gene>
<reference evidence="1 2" key="1">
    <citation type="submission" date="2018-06" db="EMBL/GenBank/DDBJ databases">
        <authorList>
            <person name="Searcy Z.E."/>
            <person name="Delesalle V.A."/>
            <person name="Garlena R.A."/>
            <person name="Russell D.A."/>
            <person name="Pope W.H."/>
            <person name="Jacobs-Sera D."/>
            <person name="Hatfull G.F."/>
        </authorList>
    </citation>
    <scope>NUCLEOTIDE SEQUENCE [LARGE SCALE GENOMIC DNA]</scope>
</reference>